<protein>
    <submittedName>
        <fullName evidence="3">Porin family protein</fullName>
    </submittedName>
</protein>
<dbReference type="Pfam" id="PF13568">
    <property type="entry name" value="OMP_b-brl_2"/>
    <property type="match status" value="1"/>
</dbReference>
<proteinExistence type="predicted"/>
<dbReference type="InterPro" id="IPR025665">
    <property type="entry name" value="Beta-barrel_OMP_2"/>
</dbReference>
<feature type="domain" description="Outer membrane protein beta-barrel" evidence="2">
    <location>
        <begin position="35"/>
        <end position="199"/>
    </location>
</feature>
<name>A0ABT8REZ2_9BACT</name>
<sequence length="226" mass="24551">MQKKHNQWQKLAFLSLLALLLFIAAPIHAQEDNPGPKFGIKGGANLSQLYINQPNVEDENMKVGYHFGLFGKIPVTDFLAIQPELLYTNTGAKVTYGGSDLANLLGIEEGEVRFNLNYIQVPIALVGNLGAFKIHAGPYVSYLVGANVKDLKSADLNSNDITDLNADNFNRMDYGLMGGIGVDINKFMIGARYNYGLRKVGASGIAGTLTNDSRNSVAQVYIGFGF</sequence>
<feature type="chain" id="PRO_5045487445" evidence="1">
    <location>
        <begin position="30"/>
        <end position="226"/>
    </location>
</feature>
<gene>
    <name evidence="3" type="ORF">Q0590_30670</name>
</gene>
<evidence type="ECO:0000256" key="1">
    <source>
        <dbReference type="SAM" id="SignalP"/>
    </source>
</evidence>
<evidence type="ECO:0000259" key="2">
    <source>
        <dbReference type="Pfam" id="PF13568"/>
    </source>
</evidence>
<organism evidence="3 4">
    <name type="scientific">Rhodocytophaga aerolata</name>
    <dbReference type="NCBI Taxonomy" id="455078"/>
    <lineage>
        <taxon>Bacteria</taxon>
        <taxon>Pseudomonadati</taxon>
        <taxon>Bacteroidota</taxon>
        <taxon>Cytophagia</taxon>
        <taxon>Cytophagales</taxon>
        <taxon>Rhodocytophagaceae</taxon>
        <taxon>Rhodocytophaga</taxon>
    </lineage>
</organism>
<dbReference type="RefSeq" id="WP_302041478.1">
    <property type="nucleotide sequence ID" value="NZ_JAUKPO010000034.1"/>
</dbReference>
<keyword evidence="4" id="KW-1185">Reference proteome</keyword>
<comment type="caution">
    <text evidence="3">The sequence shown here is derived from an EMBL/GenBank/DDBJ whole genome shotgun (WGS) entry which is preliminary data.</text>
</comment>
<evidence type="ECO:0000313" key="3">
    <source>
        <dbReference type="EMBL" id="MDO1450677.1"/>
    </source>
</evidence>
<keyword evidence="1" id="KW-0732">Signal</keyword>
<feature type="signal peptide" evidence="1">
    <location>
        <begin position="1"/>
        <end position="29"/>
    </location>
</feature>
<dbReference type="EMBL" id="JAUKPO010000034">
    <property type="protein sequence ID" value="MDO1450677.1"/>
    <property type="molecule type" value="Genomic_DNA"/>
</dbReference>
<reference evidence="3" key="1">
    <citation type="submission" date="2023-07" db="EMBL/GenBank/DDBJ databases">
        <title>The genome sequence of Rhodocytophaga aerolata KACC 12507.</title>
        <authorList>
            <person name="Zhang X."/>
        </authorList>
    </citation>
    <scope>NUCLEOTIDE SEQUENCE</scope>
    <source>
        <strain evidence="3">KACC 12507</strain>
    </source>
</reference>
<dbReference type="Proteomes" id="UP001168528">
    <property type="component" value="Unassembled WGS sequence"/>
</dbReference>
<evidence type="ECO:0000313" key="4">
    <source>
        <dbReference type="Proteomes" id="UP001168528"/>
    </source>
</evidence>
<accession>A0ABT8REZ2</accession>